<comment type="caution">
    <text evidence="10">The sequence shown here is derived from an EMBL/GenBank/DDBJ whole genome shotgun (WGS) entry which is preliminary data.</text>
</comment>
<comment type="similarity">
    <text evidence="7">Belongs to the transcriptional regulatory Rex family.</text>
</comment>
<feature type="binding site" evidence="7">
    <location>
        <begin position="237"/>
        <end position="242"/>
    </location>
    <ligand>
        <name>NAD(+)</name>
        <dbReference type="ChEBI" id="CHEBI:57540"/>
    </ligand>
</feature>
<dbReference type="Proteomes" id="UP000243542">
    <property type="component" value="Unassembled WGS sequence"/>
</dbReference>
<dbReference type="InterPro" id="IPR009718">
    <property type="entry name" value="Rex_DNA-bd_C_dom"/>
</dbReference>
<proteinExistence type="inferred from homology"/>
<comment type="function">
    <text evidence="7">Modulates transcription in response to changes in cellular NADH/NAD(+) redox state.</text>
</comment>
<feature type="compositionally biased region" description="Gly residues" evidence="8">
    <location>
        <begin position="381"/>
        <end position="401"/>
    </location>
</feature>
<evidence type="ECO:0000256" key="7">
    <source>
        <dbReference type="HAMAP-Rule" id="MF_01131"/>
    </source>
</evidence>
<dbReference type="InterPro" id="IPR022876">
    <property type="entry name" value="Tscrpt_rep_Rex"/>
</dbReference>
<evidence type="ECO:0000313" key="11">
    <source>
        <dbReference type="Proteomes" id="UP000243542"/>
    </source>
</evidence>
<keyword evidence="2 7" id="KW-0678">Repressor</keyword>
<dbReference type="InterPro" id="IPR036291">
    <property type="entry name" value="NAD(P)-bd_dom_sf"/>
</dbReference>
<dbReference type="NCBIfam" id="NF003992">
    <property type="entry name" value="PRK05472.2-1"/>
    <property type="match status" value="1"/>
</dbReference>
<dbReference type="AlphaFoldDB" id="A0A2A9F9F1"/>
<keyword evidence="4 7" id="KW-0520">NAD</keyword>
<feature type="domain" description="CoA-binding" evidence="9">
    <location>
        <begin position="226"/>
        <end position="327"/>
    </location>
</feature>
<dbReference type="GO" id="GO:0051775">
    <property type="term" value="P:response to redox state"/>
    <property type="evidence" value="ECO:0007669"/>
    <property type="project" value="InterPro"/>
</dbReference>
<comment type="subunit">
    <text evidence="7">Homodimer.</text>
</comment>
<dbReference type="GO" id="GO:0003700">
    <property type="term" value="F:DNA-binding transcription factor activity"/>
    <property type="evidence" value="ECO:0007669"/>
    <property type="project" value="UniProtKB-UniRule"/>
</dbReference>
<dbReference type="PANTHER" id="PTHR35786">
    <property type="entry name" value="REDOX-SENSING TRANSCRIPTIONAL REPRESSOR REX"/>
    <property type="match status" value="1"/>
</dbReference>
<feature type="compositionally biased region" description="Low complexity" evidence="8">
    <location>
        <begin position="49"/>
        <end position="80"/>
    </location>
</feature>
<feature type="compositionally biased region" description="Low complexity" evidence="8">
    <location>
        <begin position="100"/>
        <end position="109"/>
    </location>
</feature>
<dbReference type="GO" id="GO:0005737">
    <property type="term" value="C:cytoplasm"/>
    <property type="evidence" value="ECO:0007669"/>
    <property type="project" value="UniProtKB-SubCell"/>
</dbReference>
<dbReference type="NCBIfam" id="NF003989">
    <property type="entry name" value="PRK05472.1-3"/>
    <property type="match status" value="1"/>
</dbReference>
<evidence type="ECO:0000256" key="3">
    <source>
        <dbReference type="ARBA" id="ARBA00023015"/>
    </source>
</evidence>
<evidence type="ECO:0000256" key="1">
    <source>
        <dbReference type="ARBA" id="ARBA00022490"/>
    </source>
</evidence>
<evidence type="ECO:0000256" key="8">
    <source>
        <dbReference type="SAM" id="MobiDB-lite"/>
    </source>
</evidence>
<accession>A0A2A9F9F1</accession>
<dbReference type="NCBIfam" id="NF003994">
    <property type="entry name" value="PRK05472.2-3"/>
    <property type="match status" value="1"/>
</dbReference>
<dbReference type="NCBIfam" id="NF003993">
    <property type="entry name" value="PRK05472.2-2"/>
    <property type="match status" value="1"/>
</dbReference>
<dbReference type="InterPro" id="IPR003781">
    <property type="entry name" value="CoA-bd"/>
</dbReference>
<keyword evidence="6 7" id="KW-0804">Transcription</keyword>
<evidence type="ECO:0000256" key="6">
    <source>
        <dbReference type="ARBA" id="ARBA00023163"/>
    </source>
</evidence>
<dbReference type="Pfam" id="PF06971">
    <property type="entry name" value="Put_DNA-bind_N"/>
    <property type="match status" value="1"/>
</dbReference>
<dbReference type="InterPro" id="IPR036390">
    <property type="entry name" value="WH_DNA-bd_sf"/>
</dbReference>
<dbReference type="HAMAP" id="MF_01131">
    <property type="entry name" value="Rex"/>
    <property type="match status" value="1"/>
</dbReference>
<dbReference type="InterPro" id="IPR036388">
    <property type="entry name" value="WH-like_DNA-bd_sf"/>
</dbReference>
<dbReference type="Pfam" id="PF02629">
    <property type="entry name" value="CoA_binding"/>
    <property type="match status" value="1"/>
</dbReference>
<dbReference type="NCBIfam" id="NF003996">
    <property type="entry name" value="PRK05472.2-5"/>
    <property type="match status" value="1"/>
</dbReference>
<feature type="DNA-binding region" description="H-T-H motif" evidence="7">
    <location>
        <begin position="163"/>
        <end position="202"/>
    </location>
</feature>
<keyword evidence="11" id="KW-1185">Reference proteome</keyword>
<dbReference type="GO" id="GO:0003677">
    <property type="term" value="F:DNA binding"/>
    <property type="evidence" value="ECO:0007669"/>
    <property type="project" value="UniProtKB-UniRule"/>
</dbReference>
<evidence type="ECO:0000313" key="10">
    <source>
        <dbReference type="EMBL" id="PFG47798.1"/>
    </source>
</evidence>
<dbReference type="GO" id="GO:0045892">
    <property type="term" value="P:negative regulation of DNA-templated transcription"/>
    <property type="evidence" value="ECO:0007669"/>
    <property type="project" value="InterPro"/>
</dbReference>
<feature type="region of interest" description="Disordered" evidence="8">
    <location>
        <begin position="362"/>
        <end position="401"/>
    </location>
</feature>
<organism evidence="10 11">
    <name type="scientific">Amycolatopsis sulphurea</name>
    <dbReference type="NCBI Taxonomy" id="76022"/>
    <lineage>
        <taxon>Bacteria</taxon>
        <taxon>Bacillati</taxon>
        <taxon>Actinomycetota</taxon>
        <taxon>Actinomycetes</taxon>
        <taxon>Pseudonocardiales</taxon>
        <taxon>Pseudonocardiaceae</taxon>
        <taxon>Amycolatopsis</taxon>
    </lineage>
</organism>
<keyword evidence="1 7" id="KW-0963">Cytoplasm</keyword>
<dbReference type="SUPFAM" id="SSF51735">
    <property type="entry name" value="NAD(P)-binding Rossmann-fold domains"/>
    <property type="match status" value="1"/>
</dbReference>
<evidence type="ECO:0000256" key="5">
    <source>
        <dbReference type="ARBA" id="ARBA00023125"/>
    </source>
</evidence>
<evidence type="ECO:0000256" key="2">
    <source>
        <dbReference type="ARBA" id="ARBA00022491"/>
    </source>
</evidence>
<dbReference type="InterPro" id="IPR058236">
    <property type="entry name" value="Rex_actinobacterial-type"/>
</dbReference>
<feature type="region of interest" description="Disordered" evidence="8">
    <location>
        <begin position="1"/>
        <end position="140"/>
    </location>
</feature>
<dbReference type="NCBIfam" id="NF003995">
    <property type="entry name" value="PRK05472.2-4"/>
    <property type="match status" value="1"/>
</dbReference>
<keyword evidence="3 7" id="KW-0805">Transcription regulation</keyword>
<feature type="compositionally biased region" description="Gly residues" evidence="8">
    <location>
        <begin position="1"/>
        <end position="10"/>
    </location>
</feature>
<dbReference type="Gene3D" id="1.10.10.10">
    <property type="entry name" value="Winged helix-like DNA-binding domain superfamily/Winged helix DNA-binding domain"/>
    <property type="match status" value="1"/>
</dbReference>
<name>A0A2A9F9F1_9PSEU</name>
<dbReference type="SUPFAM" id="SSF46785">
    <property type="entry name" value="Winged helix' DNA-binding domain"/>
    <property type="match status" value="1"/>
</dbReference>
<feature type="compositionally biased region" description="Low complexity" evidence="8">
    <location>
        <begin position="124"/>
        <end position="135"/>
    </location>
</feature>
<dbReference type="Gene3D" id="3.40.50.720">
    <property type="entry name" value="NAD(P)-binding Rossmann-like Domain"/>
    <property type="match status" value="1"/>
</dbReference>
<protein>
    <recommendedName>
        <fullName evidence="7">Redox-sensing transcriptional repressor Rex</fullName>
    </recommendedName>
</protein>
<evidence type="ECO:0000256" key="4">
    <source>
        <dbReference type="ARBA" id="ARBA00023027"/>
    </source>
</evidence>
<gene>
    <name evidence="7" type="primary">rex</name>
    <name evidence="10" type="ORF">ATK36_2852</name>
</gene>
<evidence type="ECO:0000259" key="9">
    <source>
        <dbReference type="SMART" id="SM00881"/>
    </source>
</evidence>
<feature type="compositionally biased region" description="Basic and acidic residues" evidence="8">
    <location>
        <begin position="110"/>
        <end position="123"/>
    </location>
</feature>
<comment type="subcellular location">
    <subcellularLocation>
        <location evidence="7">Cytoplasm</location>
    </subcellularLocation>
</comment>
<dbReference type="PANTHER" id="PTHR35786:SF1">
    <property type="entry name" value="REDOX-SENSING TRANSCRIPTIONAL REPRESSOR REX 1"/>
    <property type="match status" value="1"/>
</dbReference>
<keyword evidence="5 7" id="KW-0238">DNA-binding</keyword>
<dbReference type="EMBL" id="PDJK01000002">
    <property type="protein sequence ID" value="PFG47798.1"/>
    <property type="molecule type" value="Genomic_DNA"/>
</dbReference>
<sequence>MGTQRGGRGGAEPPVTPPQGEPAATDGDEARAVRRRSGGRAAGNGGAGNRRAGAEENGGAAVTGNGRAAAPRAAGSSPPRRTARATPDGAARATSDRTARATPDGAARATPERTARATPDRTARTAPDADNAPTAEIPAVSEVEDTAVRAKQIPEAAVARLAVYLRVLSGLAEQGATTVSSEELSASAGVNSAKLRKDLSYLGSYGTRGVGYEVRVLVSQIERILGLTRQHRVAVVGIGNLGHALANYGGFPGRGFPVEALFDTDPDLIGIPVGGIPVSHLEEIPRICAERQISVGIIATPPTAAQSVCDRLVAGGVQCILNFAPVVLRVPAHVEVRKVDLAVELQILSFHVARRADHAEAAAQHRGNPGLPGAGLPIDNGGTGDGRNGAGTDGGLGMVVR</sequence>
<dbReference type="SMART" id="SM00881">
    <property type="entry name" value="CoA_binding"/>
    <property type="match status" value="1"/>
</dbReference>
<reference evidence="10 11" key="1">
    <citation type="submission" date="2017-10" db="EMBL/GenBank/DDBJ databases">
        <title>Sequencing the genomes of 1000 actinobacteria strains.</title>
        <authorList>
            <person name="Klenk H.-P."/>
        </authorList>
    </citation>
    <scope>NUCLEOTIDE SEQUENCE [LARGE SCALE GENOMIC DNA]</scope>
    <source>
        <strain evidence="10 11">DSM 46092</strain>
    </source>
</reference>